<evidence type="ECO:0000313" key="2">
    <source>
        <dbReference type="Proteomes" id="UP000075670"/>
    </source>
</evidence>
<dbReference type="RefSeq" id="WP_062285065.1">
    <property type="nucleotide sequence ID" value="NZ_LTBC01000011.1"/>
</dbReference>
<dbReference type="Gene3D" id="3.40.50.12500">
    <property type="match status" value="1"/>
</dbReference>
<dbReference type="NCBIfam" id="NF007788">
    <property type="entry name" value="PRK10481.1"/>
    <property type="match status" value="1"/>
</dbReference>
<dbReference type="AlphaFoldDB" id="A0A151AVJ6"/>
<keyword evidence="2" id="KW-1185">Reference proteome</keyword>
<comment type="caution">
    <text evidence="1">The sequence shown here is derived from an EMBL/GenBank/DDBJ whole genome shotgun (WGS) entry which is preliminary data.</text>
</comment>
<dbReference type="InterPro" id="IPR010843">
    <property type="entry name" value="Uncharacterised_AroM"/>
</dbReference>
<dbReference type="EMBL" id="LTBC01000011">
    <property type="protein sequence ID" value="KYH31427.1"/>
    <property type="molecule type" value="Genomic_DNA"/>
</dbReference>
<dbReference type="Proteomes" id="UP000075670">
    <property type="component" value="Unassembled WGS sequence"/>
</dbReference>
<reference evidence="1 2" key="1">
    <citation type="submission" date="2016-02" db="EMBL/GenBank/DDBJ databases">
        <title>Genome sequence of Moorella mulderi DSM 14980.</title>
        <authorList>
            <person name="Poehlein A."/>
            <person name="Daniel R."/>
        </authorList>
    </citation>
    <scope>NUCLEOTIDE SEQUENCE [LARGE SCALE GENOMIC DNA]</scope>
    <source>
        <strain evidence="1 2">DSM 14980</strain>
    </source>
</reference>
<protein>
    <recommendedName>
        <fullName evidence="3">AroM protein</fullName>
    </recommendedName>
</protein>
<proteinExistence type="predicted"/>
<dbReference type="OrthoDB" id="9798683at2"/>
<dbReference type="InterPro" id="IPR053714">
    <property type="entry name" value="Iso_Racemase_Enz_sf"/>
</dbReference>
<evidence type="ECO:0000313" key="1">
    <source>
        <dbReference type="EMBL" id="KYH31427.1"/>
    </source>
</evidence>
<sequence length="223" mass="24138">MGRKVGAITIGQSPRVDVVPEIEAILGDRIEIIEAGALDGLSHEEIAALAPGPGDYVLVTRLRDGTPVKIAEHHILPLMQARIDEVVAEGAEAVLLLCTGEFPPFSCQRLILQPQLILRHFTAAVAAGRRLGIIVPDPGQVEQARVRWAGLGNDLAVEAASPYGPVEAIWQAAARLQEWQAELIVLDCMGFNVDMKKEIKKRTGIPTILPRTVAARFILELLS</sequence>
<evidence type="ECO:0008006" key="3">
    <source>
        <dbReference type="Google" id="ProtNLM"/>
    </source>
</evidence>
<name>A0A151AVJ6_9FIRM</name>
<organism evidence="1 2">
    <name type="scientific">Moorella mulderi DSM 14980</name>
    <dbReference type="NCBI Taxonomy" id="1122241"/>
    <lineage>
        <taxon>Bacteria</taxon>
        <taxon>Bacillati</taxon>
        <taxon>Bacillota</taxon>
        <taxon>Clostridia</taxon>
        <taxon>Neomoorellales</taxon>
        <taxon>Neomoorellaceae</taxon>
        <taxon>Neomoorella</taxon>
    </lineage>
</organism>
<dbReference type="Pfam" id="PF07302">
    <property type="entry name" value="AroM"/>
    <property type="match status" value="1"/>
</dbReference>
<accession>A0A151AVJ6</accession>
<dbReference type="PATRIC" id="fig|1122241.3.peg.2489"/>
<gene>
    <name evidence="1" type="ORF">MOMUL_23360</name>
</gene>